<dbReference type="Proteomes" id="UP000262954">
    <property type="component" value="Unassembled WGS sequence"/>
</dbReference>
<evidence type="ECO:0000313" key="1">
    <source>
        <dbReference type="EMBL" id="HBJ08242.1"/>
    </source>
</evidence>
<dbReference type="PROSITE" id="PS51257">
    <property type="entry name" value="PROKAR_LIPOPROTEIN"/>
    <property type="match status" value="1"/>
</dbReference>
<evidence type="ECO:0008006" key="3">
    <source>
        <dbReference type="Google" id="ProtNLM"/>
    </source>
</evidence>
<proteinExistence type="predicted"/>
<dbReference type="EMBL" id="DNWC01000059">
    <property type="protein sequence ID" value="HBJ08242.1"/>
    <property type="molecule type" value="Genomic_DNA"/>
</dbReference>
<dbReference type="AlphaFoldDB" id="A0A316RDL3"/>
<evidence type="ECO:0000313" key="2">
    <source>
        <dbReference type="Proteomes" id="UP000262954"/>
    </source>
</evidence>
<reference evidence="1 2" key="1">
    <citation type="journal article" date="2018" name="Nat. Biotechnol.">
        <title>A standardized bacterial taxonomy based on genome phylogeny substantially revises the tree of life.</title>
        <authorList>
            <person name="Parks D.H."/>
            <person name="Chuvochina M."/>
            <person name="Waite D.W."/>
            <person name="Rinke C."/>
            <person name="Skarshewski A."/>
            <person name="Chaumeil P.A."/>
            <person name="Hugenholtz P."/>
        </authorList>
    </citation>
    <scope>NUCLEOTIDE SEQUENCE [LARGE SCALE GENOMIC DNA]</scope>
    <source>
        <strain evidence="1">UBA11482</strain>
    </source>
</reference>
<dbReference type="RefSeq" id="WP_022390718.1">
    <property type="nucleotide sequence ID" value="NZ_JAQEQH010000083.1"/>
</dbReference>
<name>A0A316RDL3_9BACT</name>
<protein>
    <recommendedName>
        <fullName evidence="3">Lipoprotein</fullName>
    </recommendedName>
</protein>
<gene>
    <name evidence="1" type="ORF">DDY73_04495</name>
</gene>
<sequence>MNKFLKTAGFTFSVLSLVLLTGCIGDNGNTTQSSGIGTIQISSGVPCINLDNLNAKITGNGISAEDRGKRIYCGYLIDWDNQPDSPIIQAELSDISMWNIEDYTSSSEITIQDSDPLVNIANLSITMEVNDYGDNIITFRTLTYKTAEGGTASSLKLVEKQPAEGEEIDAKTKTVMLIYDEGTVNQDATEATWRSFYIPKEAGITKLVFQFKSSQKPNGVFSVKDDEGKVIENAYYTELSYSTGTESTTTE</sequence>
<organism evidence="1 2">
    <name type="scientific">Coprobacter fastidiosus</name>
    <dbReference type="NCBI Taxonomy" id="1099853"/>
    <lineage>
        <taxon>Bacteria</taxon>
        <taxon>Pseudomonadati</taxon>
        <taxon>Bacteroidota</taxon>
        <taxon>Bacteroidia</taxon>
        <taxon>Bacteroidales</taxon>
        <taxon>Barnesiellaceae</taxon>
        <taxon>Coprobacter</taxon>
    </lineage>
</organism>
<accession>A0A316RDL3</accession>
<comment type="caution">
    <text evidence="1">The sequence shown here is derived from an EMBL/GenBank/DDBJ whole genome shotgun (WGS) entry which is preliminary data.</text>
</comment>